<proteinExistence type="predicted"/>
<dbReference type="EMBL" id="HG916826">
    <property type="protein sequence ID" value="CDM42268.1"/>
    <property type="molecule type" value="Genomic_DNA"/>
</dbReference>
<dbReference type="HOGENOM" id="CLU_3375384_0_0_6"/>
<reference evidence="1 2" key="1">
    <citation type="submission" date="2013-11" db="EMBL/GenBank/DDBJ databases">
        <title>Complete genome sequence of the cyanide-degrading bacterium Pseudomonas pseudoalcaligenes CECT 5344.</title>
        <authorList>
            <person name="Wibberg D."/>
            <person name="Puehler A."/>
            <person name="Schlueter A."/>
        </authorList>
    </citation>
    <scope>NUCLEOTIDE SEQUENCE [LARGE SCALE GENOMIC DNA]</scope>
    <source>
        <strain evidence="2">CECT 5344</strain>
    </source>
</reference>
<dbReference type="KEGG" id="ppse:BN5_3720"/>
<evidence type="ECO:0000313" key="1">
    <source>
        <dbReference type="EMBL" id="CDM42268.1"/>
    </source>
</evidence>
<name>W6R200_ECTO5</name>
<sequence>MLLCNRSINPVLADGFFQEAEAEAGEQFHGSSAS</sequence>
<evidence type="ECO:0000313" key="2">
    <source>
        <dbReference type="Proteomes" id="UP000032841"/>
    </source>
</evidence>
<dbReference type="Proteomes" id="UP000032841">
    <property type="component" value="Chromosome"/>
</dbReference>
<protein>
    <submittedName>
        <fullName evidence="1">Uncharacterized protein</fullName>
    </submittedName>
</protein>
<dbReference type="AlphaFoldDB" id="W6R200"/>
<gene>
    <name evidence="1" type="ORF">BN5_3720</name>
</gene>
<organism evidence="1 2">
    <name type="scientific">Ectopseudomonas oleovorans (strain CECT 5344)</name>
    <name type="common">Pseudomonas pseudoalcaligenes</name>
    <dbReference type="NCBI Taxonomy" id="1182590"/>
    <lineage>
        <taxon>Bacteria</taxon>
        <taxon>Pseudomonadati</taxon>
        <taxon>Pseudomonadota</taxon>
        <taxon>Gammaproteobacteria</taxon>
        <taxon>Pseudomonadales</taxon>
        <taxon>Pseudomonadaceae</taxon>
        <taxon>Ectopseudomonas</taxon>
    </lineage>
</organism>
<accession>W6R200</accession>